<evidence type="ECO:0000256" key="4">
    <source>
        <dbReference type="RuleBase" id="RU365099"/>
    </source>
</evidence>
<dbReference type="GO" id="GO:0005739">
    <property type="term" value="C:mitochondrion"/>
    <property type="evidence" value="ECO:0007669"/>
    <property type="project" value="UniProtKB-SubCell"/>
</dbReference>
<dbReference type="GO" id="GO:0003735">
    <property type="term" value="F:structural constituent of ribosome"/>
    <property type="evidence" value="ECO:0007669"/>
    <property type="project" value="InterPro"/>
</dbReference>
<dbReference type="InterPro" id="IPR003789">
    <property type="entry name" value="Asn/Gln_tRNA_amidoTrase-B-like"/>
</dbReference>
<evidence type="ECO:0000313" key="5">
    <source>
        <dbReference type="EMBL" id="KAG0323020.1"/>
    </source>
</evidence>
<dbReference type="InterPro" id="IPR038380">
    <property type="entry name" value="Ribosomal_bS21_sf"/>
</dbReference>
<dbReference type="Gene3D" id="1.20.5.1150">
    <property type="entry name" value="Ribosomal protein S8"/>
    <property type="match status" value="1"/>
</dbReference>
<dbReference type="InterPro" id="IPR042184">
    <property type="entry name" value="YqeY/Aim41_N"/>
</dbReference>
<comment type="similarity">
    <text evidence="4">Belongs to the AIM41 family.</text>
</comment>
<dbReference type="PANTHER" id="PTHR28055:SF1">
    <property type="entry name" value="ALTERED INHERITANCE OF MITOCHONDRIA PROTEIN 41, MITOCHONDRIAL"/>
    <property type="match status" value="1"/>
</dbReference>
<evidence type="ECO:0000313" key="6">
    <source>
        <dbReference type="Proteomes" id="UP000823405"/>
    </source>
</evidence>
<evidence type="ECO:0000256" key="2">
    <source>
        <dbReference type="ARBA" id="ARBA00022980"/>
    </source>
</evidence>
<dbReference type="GO" id="GO:0006412">
    <property type="term" value="P:translation"/>
    <property type="evidence" value="ECO:0007669"/>
    <property type="project" value="InterPro"/>
</dbReference>
<keyword evidence="3" id="KW-0687">Ribonucleoprotein</keyword>
<dbReference type="InterPro" id="IPR001911">
    <property type="entry name" value="Ribosomal_bS21"/>
</dbReference>
<reference evidence="5" key="1">
    <citation type="journal article" date="2020" name="Fungal Divers.">
        <title>Resolving the Mortierellaceae phylogeny through synthesis of multi-gene phylogenetics and phylogenomics.</title>
        <authorList>
            <person name="Vandepol N."/>
            <person name="Liber J."/>
            <person name="Desiro A."/>
            <person name="Na H."/>
            <person name="Kennedy M."/>
            <person name="Barry K."/>
            <person name="Grigoriev I.V."/>
            <person name="Miller A.N."/>
            <person name="O'Donnell K."/>
            <person name="Stajich J.E."/>
            <person name="Bonito G."/>
        </authorList>
    </citation>
    <scope>NUCLEOTIDE SEQUENCE</scope>
    <source>
        <strain evidence="5">NVP60</strain>
    </source>
</reference>
<keyword evidence="4" id="KW-0496">Mitochondrion</keyword>
<dbReference type="Gene3D" id="1.10.1510.10">
    <property type="entry name" value="Uncharacterised protein YqeY/AIM41 PF09424, N-terminal domain"/>
    <property type="match status" value="1"/>
</dbReference>
<dbReference type="NCBIfam" id="TIGR00030">
    <property type="entry name" value="S21p"/>
    <property type="match status" value="1"/>
</dbReference>
<dbReference type="HAMAP" id="MF_00358">
    <property type="entry name" value="Ribosomal_bS21"/>
    <property type="match status" value="1"/>
</dbReference>
<comment type="similarity">
    <text evidence="1">Belongs to the bacterial ribosomal protein bS21 family.</text>
</comment>
<dbReference type="InterPro" id="IPR019004">
    <property type="entry name" value="YqeY/Aim41"/>
</dbReference>
<dbReference type="AlphaFoldDB" id="A0A9P6UWN5"/>
<sequence>MTTIRVKENEPFEVAMRRFKRTIEKNALLTELRAREFREKPTAKRKRKKAAAVKRHFKRLRDGKHIMTLKNRITEDMKAAMRAREADRLGTIRLLLAAIKQREIDERIELDDTAIFGVIDKLIKQRKDSIVQFQNASRLDLAAKEEAELVMLQVYMPQPLTEQEIAAAIQAAIAQVSAVGPQDMGKVMALLKSSLLGRADMTAVSMQVKAALSAG</sequence>
<dbReference type="Proteomes" id="UP000823405">
    <property type="component" value="Unassembled WGS sequence"/>
</dbReference>
<dbReference type="Pfam" id="PF09424">
    <property type="entry name" value="YqeY"/>
    <property type="match status" value="1"/>
</dbReference>
<comment type="subcellular location">
    <subcellularLocation>
        <location evidence="4">Mitochondrion</location>
    </subcellularLocation>
</comment>
<accession>A0A9P6UWN5</accession>
<gene>
    <name evidence="4" type="primary">AIM41</name>
    <name evidence="5" type="ORF">BGZ97_001457</name>
</gene>
<dbReference type="PANTHER" id="PTHR28055">
    <property type="entry name" value="ALTERED INHERITANCE OF MITOCHONDRIA PROTEIN 41, MITOCHONDRIAL"/>
    <property type="match status" value="1"/>
</dbReference>
<keyword evidence="6" id="KW-1185">Reference proteome</keyword>
<dbReference type="GO" id="GO:1990904">
    <property type="term" value="C:ribonucleoprotein complex"/>
    <property type="evidence" value="ECO:0007669"/>
    <property type="project" value="UniProtKB-KW"/>
</dbReference>
<evidence type="ECO:0000256" key="3">
    <source>
        <dbReference type="ARBA" id="ARBA00023274"/>
    </source>
</evidence>
<dbReference type="GO" id="GO:0016884">
    <property type="term" value="F:carbon-nitrogen ligase activity, with glutamine as amido-N-donor"/>
    <property type="evidence" value="ECO:0007669"/>
    <property type="project" value="UniProtKB-UniRule"/>
</dbReference>
<dbReference type="PRINTS" id="PR00976">
    <property type="entry name" value="RIBOSOMALS21"/>
</dbReference>
<dbReference type="InterPro" id="IPR023168">
    <property type="entry name" value="GatB_Yqey_C_2"/>
</dbReference>
<keyword evidence="2" id="KW-0689">Ribosomal protein</keyword>
<proteinExistence type="inferred from homology"/>
<dbReference type="EMBL" id="JAAAIN010000013">
    <property type="protein sequence ID" value="KAG0323020.1"/>
    <property type="molecule type" value="Genomic_DNA"/>
</dbReference>
<dbReference type="SUPFAM" id="SSF89095">
    <property type="entry name" value="GatB/YqeY motif"/>
    <property type="match status" value="1"/>
</dbReference>
<organism evidence="5 6">
    <name type="scientific">Linnemannia gamsii</name>
    <dbReference type="NCBI Taxonomy" id="64522"/>
    <lineage>
        <taxon>Eukaryota</taxon>
        <taxon>Fungi</taxon>
        <taxon>Fungi incertae sedis</taxon>
        <taxon>Mucoromycota</taxon>
        <taxon>Mortierellomycotina</taxon>
        <taxon>Mortierellomycetes</taxon>
        <taxon>Mortierellales</taxon>
        <taxon>Mortierellaceae</taxon>
        <taxon>Linnemannia</taxon>
    </lineage>
</organism>
<protein>
    <recommendedName>
        <fullName evidence="4">Altered inheritance of mitochondria protein 41</fullName>
    </recommendedName>
</protein>
<name>A0A9P6UWN5_9FUNG</name>
<dbReference type="Gene3D" id="1.10.10.410">
    <property type="match status" value="1"/>
</dbReference>
<dbReference type="Pfam" id="PF01165">
    <property type="entry name" value="Ribosomal_S21"/>
    <property type="match status" value="1"/>
</dbReference>
<dbReference type="OrthoDB" id="538640at2759"/>
<comment type="caution">
    <text evidence="5">The sequence shown here is derived from an EMBL/GenBank/DDBJ whole genome shotgun (WGS) entry which is preliminary data.</text>
</comment>
<evidence type="ECO:0000256" key="1">
    <source>
        <dbReference type="ARBA" id="ARBA00006640"/>
    </source>
</evidence>
<dbReference type="GO" id="GO:0005840">
    <property type="term" value="C:ribosome"/>
    <property type="evidence" value="ECO:0007669"/>
    <property type="project" value="UniProtKB-KW"/>
</dbReference>